<evidence type="ECO:0000256" key="2">
    <source>
        <dbReference type="ARBA" id="ARBA00023027"/>
    </source>
</evidence>
<evidence type="ECO:0000313" key="4">
    <source>
        <dbReference type="EMBL" id="GMI03757.1"/>
    </source>
</evidence>
<dbReference type="InterPro" id="IPR035587">
    <property type="entry name" value="DUS-like_FMN-bd"/>
</dbReference>
<dbReference type="CDD" id="cd02801">
    <property type="entry name" value="DUS_like_FMN"/>
    <property type="match status" value="1"/>
</dbReference>
<dbReference type="AlphaFoldDB" id="A0A9W7CBZ1"/>
<feature type="domain" description="DUS-like FMN-binding" evidence="3">
    <location>
        <begin position="44"/>
        <end position="293"/>
    </location>
</feature>
<keyword evidence="1" id="KW-0521">NADP</keyword>
<dbReference type="EMBL" id="BRXZ01000044">
    <property type="protein sequence ID" value="GMI03757.1"/>
    <property type="molecule type" value="Genomic_DNA"/>
</dbReference>
<protein>
    <recommendedName>
        <fullName evidence="3">DUS-like FMN-binding domain-containing protein</fullName>
    </recommendedName>
</protein>
<comment type="caution">
    <text evidence="4">The sequence shown here is derived from an EMBL/GenBank/DDBJ whole genome shotgun (WGS) entry which is preliminary data.</text>
</comment>
<sequence length="369" mass="40909">MGQSKARQERQAMQALNEAAVSLPPRDLSSNTFWKKLGEPSHIAAPMVRHTDLPCRMVYRKHGTQLAYTSMIDADRFIAAKTEDRTKYFSTVKEDRPLIAQFGATNADDFVKAAQIIEGEVDAVCLNMDCPQRRAAQQGFGAYLMKDNAEEVFNIVRRASTELKVPVVAKIRLLSLPATVGNGYKSVPLVSKTIEFCKKLEEAGISLVAIHGRTIDMSNSGASCRDQKNHRPVYPSDYEAINAIQKHLKIPVVANGDIRSMADVSSCLETTGADAVMVATELLYNPRLYAMPSNSTRQVVTPIKQLSFAAEYLHMASVYKGFTPETLKSHLVDSIIVPCLSPERKREMIPFGEGVSTWEDAERRLLEIA</sequence>
<evidence type="ECO:0000259" key="3">
    <source>
        <dbReference type="Pfam" id="PF01207"/>
    </source>
</evidence>
<gene>
    <name evidence="4" type="ORF">TrRE_jg12662</name>
</gene>
<dbReference type="PANTHER" id="PTHR11082:SF5">
    <property type="entry name" value="TRNA-DIHYDROURIDINE(16_17) SYNTHASE [NAD(P)(+)]-LIKE"/>
    <property type="match status" value="1"/>
</dbReference>
<evidence type="ECO:0000256" key="1">
    <source>
        <dbReference type="ARBA" id="ARBA00022857"/>
    </source>
</evidence>
<dbReference type="InterPro" id="IPR013785">
    <property type="entry name" value="Aldolase_TIM"/>
</dbReference>
<dbReference type="SUPFAM" id="SSF51395">
    <property type="entry name" value="FMN-linked oxidoreductases"/>
    <property type="match status" value="1"/>
</dbReference>
<organism evidence="4 5">
    <name type="scientific">Triparma retinervis</name>
    <dbReference type="NCBI Taxonomy" id="2557542"/>
    <lineage>
        <taxon>Eukaryota</taxon>
        <taxon>Sar</taxon>
        <taxon>Stramenopiles</taxon>
        <taxon>Ochrophyta</taxon>
        <taxon>Bolidophyceae</taxon>
        <taxon>Parmales</taxon>
        <taxon>Triparmaceae</taxon>
        <taxon>Triparma</taxon>
    </lineage>
</organism>
<keyword evidence="5" id="KW-1185">Reference proteome</keyword>
<keyword evidence="2" id="KW-0520">NAD</keyword>
<dbReference type="Proteomes" id="UP001165082">
    <property type="component" value="Unassembled WGS sequence"/>
</dbReference>
<feature type="non-terminal residue" evidence="4">
    <location>
        <position position="369"/>
    </location>
</feature>
<evidence type="ECO:0000313" key="5">
    <source>
        <dbReference type="Proteomes" id="UP001165082"/>
    </source>
</evidence>
<accession>A0A9W7CBZ1</accession>
<dbReference type="PANTHER" id="PTHR11082">
    <property type="entry name" value="TRNA-DIHYDROURIDINE SYNTHASE"/>
    <property type="match status" value="1"/>
</dbReference>
<reference evidence="4" key="1">
    <citation type="submission" date="2022-07" db="EMBL/GenBank/DDBJ databases">
        <title>Genome analysis of Parmales, a sister group of diatoms, reveals the evolutionary specialization of diatoms from phago-mixotrophs to photoautotrophs.</title>
        <authorList>
            <person name="Ban H."/>
            <person name="Sato S."/>
            <person name="Yoshikawa S."/>
            <person name="Kazumasa Y."/>
            <person name="Nakamura Y."/>
            <person name="Ichinomiya M."/>
            <person name="Saitoh K."/>
            <person name="Sato N."/>
            <person name="Blanc-Mathieu R."/>
            <person name="Endo H."/>
            <person name="Kuwata A."/>
            <person name="Ogata H."/>
        </authorList>
    </citation>
    <scope>NUCLEOTIDE SEQUENCE</scope>
</reference>
<name>A0A9W7CBZ1_9STRA</name>
<dbReference type="GO" id="GO:0017150">
    <property type="term" value="F:tRNA dihydrouridine synthase activity"/>
    <property type="evidence" value="ECO:0007669"/>
    <property type="project" value="TreeGrafter"/>
</dbReference>
<dbReference type="Gene3D" id="3.20.20.70">
    <property type="entry name" value="Aldolase class I"/>
    <property type="match status" value="1"/>
</dbReference>
<dbReference type="Pfam" id="PF01207">
    <property type="entry name" value="Dus"/>
    <property type="match status" value="1"/>
</dbReference>
<dbReference type="OrthoDB" id="272303at2759"/>
<proteinExistence type="predicted"/>